<dbReference type="SUPFAM" id="SSF56112">
    <property type="entry name" value="Protein kinase-like (PK-like)"/>
    <property type="match status" value="1"/>
</dbReference>
<evidence type="ECO:0000313" key="11">
    <source>
        <dbReference type="EMBL" id="ADI10502.1"/>
    </source>
</evidence>
<evidence type="ECO:0000256" key="2">
    <source>
        <dbReference type="ARBA" id="ARBA00022527"/>
    </source>
</evidence>
<dbReference type="SMART" id="SM00220">
    <property type="entry name" value="S_TKc"/>
    <property type="match status" value="1"/>
</dbReference>
<dbReference type="PANTHER" id="PTHR43289">
    <property type="entry name" value="MITOGEN-ACTIVATED PROTEIN KINASE KINASE KINASE 20-RELATED"/>
    <property type="match status" value="1"/>
</dbReference>
<dbReference type="PATRIC" id="fig|749414.3.peg.7593"/>
<evidence type="ECO:0000256" key="8">
    <source>
        <dbReference type="SAM" id="MobiDB-lite"/>
    </source>
</evidence>
<evidence type="ECO:0000256" key="5">
    <source>
        <dbReference type="ARBA" id="ARBA00022777"/>
    </source>
</evidence>
<dbReference type="PANTHER" id="PTHR43289:SF6">
    <property type="entry name" value="SERINE_THREONINE-PROTEIN KINASE NEKL-3"/>
    <property type="match status" value="1"/>
</dbReference>
<feature type="binding site" evidence="7">
    <location>
        <position position="45"/>
    </location>
    <ligand>
        <name>ATP</name>
        <dbReference type="ChEBI" id="CHEBI:30616"/>
    </ligand>
</feature>
<dbReference type="InterPro" id="IPR017441">
    <property type="entry name" value="Protein_kinase_ATP_BS"/>
</dbReference>
<evidence type="ECO:0000256" key="7">
    <source>
        <dbReference type="PROSITE-ProRule" id="PRU10141"/>
    </source>
</evidence>
<dbReference type="Proteomes" id="UP000000377">
    <property type="component" value="Chromosome"/>
</dbReference>
<feature type="transmembrane region" description="Helical" evidence="9">
    <location>
        <begin position="368"/>
        <end position="389"/>
    </location>
</feature>
<evidence type="ECO:0000259" key="10">
    <source>
        <dbReference type="PROSITE" id="PS50011"/>
    </source>
</evidence>
<keyword evidence="6 7" id="KW-0067">ATP-binding</keyword>
<evidence type="ECO:0000313" key="12">
    <source>
        <dbReference type="Proteomes" id="UP000000377"/>
    </source>
</evidence>
<keyword evidence="9" id="KW-0472">Membrane</keyword>
<dbReference type="Gene3D" id="1.10.510.10">
    <property type="entry name" value="Transferase(Phosphotransferase) domain 1"/>
    <property type="match status" value="1"/>
</dbReference>
<proteinExistence type="predicted"/>
<keyword evidence="12" id="KW-1185">Reference proteome</keyword>
<reference evidence="11 12" key="1">
    <citation type="journal article" date="2010" name="J. Bacteriol.">
        <title>Genome sequence of the milbemycin-producing bacterium Streptomyces bingchenggensis.</title>
        <authorList>
            <person name="Wang X.J."/>
            <person name="Yan Y.J."/>
            <person name="Zhang B."/>
            <person name="An J."/>
            <person name="Wang J.J."/>
            <person name="Tian J."/>
            <person name="Jiang L."/>
            <person name="Chen Y.H."/>
            <person name="Huang S.X."/>
            <person name="Yin M."/>
            <person name="Zhang J."/>
            <person name="Gao A.L."/>
            <person name="Liu C.X."/>
            <person name="Zhu Z.X."/>
            <person name="Xiang W.S."/>
        </authorList>
    </citation>
    <scope>NUCLEOTIDE SEQUENCE [LARGE SCALE GENOMIC DNA]</scope>
    <source>
        <strain evidence="11 12">BCW-1</strain>
    </source>
</reference>
<dbReference type="InterPro" id="IPR000719">
    <property type="entry name" value="Prot_kinase_dom"/>
</dbReference>
<evidence type="ECO:0000256" key="4">
    <source>
        <dbReference type="ARBA" id="ARBA00022741"/>
    </source>
</evidence>
<feature type="compositionally biased region" description="Basic and acidic residues" evidence="8">
    <location>
        <begin position="258"/>
        <end position="269"/>
    </location>
</feature>
<dbReference type="InterPro" id="IPR008271">
    <property type="entry name" value="Ser/Thr_kinase_AS"/>
</dbReference>
<feature type="compositionally biased region" description="Low complexity" evidence="8">
    <location>
        <begin position="270"/>
        <end position="279"/>
    </location>
</feature>
<dbReference type="CDD" id="cd14014">
    <property type="entry name" value="STKc_PknB_like"/>
    <property type="match status" value="1"/>
</dbReference>
<keyword evidence="2 11" id="KW-0723">Serine/threonine-protein kinase</keyword>
<dbReference type="PROSITE" id="PS50011">
    <property type="entry name" value="PROTEIN_KINASE_DOM"/>
    <property type="match status" value="1"/>
</dbReference>
<feature type="compositionally biased region" description="Polar residues" evidence="8">
    <location>
        <begin position="401"/>
        <end position="429"/>
    </location>
</feature>
<dbReference type="Pfam" id="PF00069">
    <property type="entry name" value="Pkinase"/>
    <property type="match status" value="1"/>
</dbReference>
<dbReference type="GO" id="GO:0004674">
    <property type="term" value="F:protein serine/threonine kinase activity"/>
    <property type="evidence" value="ECO:0007669"/>
    <property type="project" value="UniProtKB-KW"/>
</dbReference>
<gene>
    <name evidence="11" type="ordered locus">SBI_07382</name>
</gene>
<dbReference type="eggNOG" id="COG0515">
    <property type="taxonomic scope" value="Bacteria"/>
</dbReference>
<dbReference type="InterPro" id="IPR011009">
    <property type="entry name" value="Kinase-like_dom_sf"/>
</dbReference>
<dbReference type="InterPro" id="IPR021454">
    <property type="entry name" value="DUF3105"/>
</dbReference>
<dbReference type="Pfam" id="PF11303">
    <property type="entry name" value="DUF3105"/>
    <property type="match status" value="1"/>
</dbReference>
<feature type="compositionally biased region" description="Pro residues" evidence="8">
    <location>
        <begin position="346"/>
        <end position="356"/>
    </location>
</feature>
<evidence type="ECO:0000256" key="6">
    <source>
        <dbReference type="ARBA" id="ARBA00022840"/>
    </source>
</evidence>
<feature type="domain" description="Protein kinase" evidence="10">
    <location>
        <begin position="16"/>
        <end position="272"/>
    </location>
</feature>
<dbReference type="RefSeq" id="WP_014179952.1">
    <property type="nucleotide sequence ID" value="NC_016582.1"/>
</dbReference>
<dbReference type="STRING" id="749414.SBI_07382"/>
<keyword evidence="4 7" id="KW-0547">Nucleotide-binding</keyword>
<dbReference type="GO" id="GO:0005524">
    <property type="term" value="F:ATP binding"/>
    <property type="evidence" value="ECO:0007669"/>
    <property type="project" value="UniProtKB-UniRule"/>
</dbReference>
<protein>
    <recommendedName>
        <fullName evidence="1">non-specific serine/threonine protein kinase</fullName>
        <ecNumber evidence="1">2.7.11.1</ecNumber>
    </recommendedName>
</protein>
<evidence type="ECO:0000256" key="9">
    <source>
        <dbReference type="SAM" id="Phobius"/>
    </source>
</evidence>
<feature type="region of interest" description="Disordered" evidence="8">
    <location>
        <begin position="258"/>
        <end position="362"/>
    </location>
</feature>
<evidence type="ECO:0000256" key="3">
    <source>
        <dbReference type="ARBA" id="ARBA00022679"/>
    </source>
</evidence>
<keyword evidence="9" id="KW-0812">Transmembrane</keyword>
<feature type="region of interest" description="Disordered" evidence="8">
    <location>
        <begin position="393"/>
        <end position="460"/>
    </location>
</feature>
<dbReference type="HOGENOM" id="CLU_000288_63_44_11"/>
<organism evidence="11 12">
    <name type="scientific">Streptomyces bingchenggensis (strain BCW-1)</name>
    <dbReference type="NCBI Taxonomy" id="749414"/>
    <lineage>
        <taxon>Bacteria</taxon>
        <taxon>Bacillati</taxon>
        <taxon>Actinomycetota</taxon>
        <taxon>Actinomycetes</taxon>
        <taxon>Kitasatosporales</taxon>
        <taxon>Streptomycetaceae</taxon>
        <taxon>Streptomyces</taxon>
    </lineage>
</organism>
<feature type="compositionally biased region" description="Polar residues" evidence="8">
    <location>
        <begin position="437"/>
        <end position="448"/>
    </location>
</feature>
<name>D7C7E8_STRBB</name>
<accession>D7C7E8</accession>
<dbReference type="EMBL" id="CP002047">
    <property type="protein sequence ID" value="ADI10502.1"/>
    <property type="molecule type" value="Genomic_DNA"/>
</dbReference>
<dbReference type="PROSITE" id="PS00107">
    <property type="entry name" value="PROTEIN_KINASE_ATP"/>
    <property type="match status" value="1"/>
</dbReference>
<keyword evidence="5 11" id="KW-0418">Kinase</keyword>
<keyword evidence="3" id="KW-0808">Transferase</keyword>
<dbReference type="AlphaFoldDB" id="D7C7E8"/>
<dbReference type="EC" id="2.7.11.1" evidence="1"/>
<feature type="compositionally biased region" description="Pro residues" evidence="8">
    <location>
        <begin position="302"/>
        <end position="322"/>
    </location>
</feature>
<sequence>METDSQGAGRLVAGRYRLAGVLGQGGMGVVWRATDELIGRAAAVKELRTPPGLSAEERSMFGERALREARTAGRLNHPGVVAIYDLVPATPEDDAAYIVMELLEGPSLAELLEWYRALPQERVVRIAGQLLSALDAAHSIGLVHRDIKPSNVMVLPGDHVKLVDFGIAHAMDDTRLTRDGVTGSTGYMAPELFQGADPSPAADLWSLGATLFHAVEGGDPFARQTPAATLHAILHDDLPPLNCQPPLSTLITGLLTRDTTDRMTSEKARTLLPSTTAPPAAEPPRPGQATSDSLTAPVGPTTAPPHIPPHTPPHTPSAPPTYSPQATWAGHPTAVGQHANVHYSPGPMPYAPPAHPSAPTTGAKNEKAMWIALAAVMVILLGSGAFFLLRDDSSKDDSSKGANSEAQSGETTQPGETAQPGESTSQGDSVTGEKTWPNLSRNHVTTPVNYPMTPPAGGDHDPAWQNCNGDVYKTQIRDENAVHALEHGAVWVTYNDKAAPADVTALTAKVAKTPYTLMSPYKNQSSPITLTAWGHQLNVQNASDARVNAFLDKYVQGAQTPEPGAACTGGVSSS</sequence>
<keyword evidence="9" id="KW-1133">Transmembrane helix</keyword>
<dbReference type="KEGG" id="sbh:SBI_07382"/>
<dbReference type="PROSITE" id="PS00108">
    <property type="entry name" value="PROTEIN_KINASE_ST"/>
    <property type="match status" value="1"/>
</dbReference>
<dbReference type="Gene3D" id="3.30.200.20">
    <property type="entry name" value="Phosphorylase Kinase, domain 1"/>
    <property type="match status" value="1"/>
</dbReference>
<evidence type="ECO:0000256" key="1">
    <source>
        <dbReference type="ARBA" id="ARBA00012513"/>
    </source>
</evidence>